<reference evidence="1 2" key="1">
    <citation type="submission" date="2019-05" db="EMBL/GenBank/DDBJ databases">
        <title>Another draft genome of Portunus trituberculatus and its Hox gene families provides insights of decapod evolution.</title>
        <authorList>
            <person name="Jeong J.-H."/>
            <person name="Song I."/>
            <person name="Kim S."/>
            <person name="Choi T."/>
            <person name="Kim D."/>
            <person name="Ryu S."/>
            <person name="Kim W."/>
        </authorList>
    </citation>
    <scope>NUCLEOTIDE SEQUENCE [LARGE SCALE GENOMIC DNA]</scope>
    <source>
        <tissue evidence="1">Muscle</tissue>
    </source>
</reference>
<proteinExistence type="predicted"/>
<organism evidence="1 2">
    <name type="scientific">Portunus trituberculatus</name>
    <name type="common">Swimming crab</name>
    <name type="synonym">Neptunus trituberculatus</name>
    <dbReference type="NCBI Taxonomy" id="210409"/>
    <lineage>
        <taxon>Eukaryota</taxon>
        <taxon>Metazoa</taxon>
        <taxon>Ecdysozoa</taxon>
        <taxon>Arthropoda</taxon>
        <taxon>Crustacea</taxon>
        <taxon>Multicrustacea</taxon>
        <taxon>Malacostraca</taxon>
        <taxon>Eumalacostraca</taxon>
        <taxon>Eucarida</taxon>
        <taxon>Decapoda</taxon>
        <taxon>Pleocyemata</taxon>
        <taxon>Brachyura</taxon>
        <taxon>Eubrachyura</taxon>
        <taxon>Portunoidea</taxon>
        <taxon>Portunidae</taxon>
        <taxon>Portuninae</taxon>
        <taxon>Portunus</taxon>
    </lineage>
</organism>
<dbReference type="Proteomes" id="UP000324222">
    <property type="component" value="Unassembled WGS sequence"/>
</dbReference>
<dbReference type="AlphaFoldDB" id="A0A5B7JPZ2"/>
<comment type="caution">
    <text evidence="1">The sequence shown here is derived from an EMBL/GenBank/DDBJ whole genome shotgun (WGS) entry which is preliminary data.</text>
</comment>
<gene>
    <name evidence="1" type="ORF">E2C01_094266</name>
</gene>
<dbReference type="EMBL" id="VSRR010115992">
    <property type="protein sequence ID" value="MPC98880.1"/>
    <property type="molecule type" value="Genomic_DNA"/>
</dbReference>
<keyword evidence="2" id="KW-1185">Reference proteome</keyword>
<dbReference type="OrthoDB" id="6380584at2759"/>
<accession>A0A5B7JPZ2</accession>
<protein>
    <submittedName>
        <fullName evidence="1">Uncharacterized protein</fullName>
    </submittedName>
</protein>
<evidence type="ECO:0000313" key="1">
    <source>
        <dbReference type="EMBL" id="MPC98880.1"/>
    </source>
</evidence>
<sequence>MSKQRVAECRTAEMKFQEAKSGQTTMYEGLEHLNPAQQKLLDSWPDCSLFVEGSPSARVRILSTGRV</sequence>
<name>A0A5B7JPZ2_PORTR</name>
<evidence type="ECO:0000313" key="2">
    <source>
        <dbReference type="Proteomes" id="UP000324222"/>
    </source>
</evidence>